<keyword evidence="1" id="KW-0732">Signal</keyword>
<dbReference type="CDD" id="cd14748">
    <property type="entry name" value="PBP2_UgpB"/>
    <property type="match status" value="1"/>
</dbReference>
<dbReference type="PANTHER" id="PTHR43649:SF12">
    <property type="entry name" value="DIACETYLCHITOBIOSE BINDING PROTEIN DASA"/>
    <property type="match status" value="1"/>
</dbReference>
<dbReference type="Gene3D" id="3.40.190.10">
    <property type="entry name" value="Periplasmic binding protein-like II"/>
    <property type="match status" value="1"/>
</dbReference>
<dbReference type="PANTHER" id="PTHR43649">
    <property type="entry name" value="ARABINOSE-BINDING PROTEIN-RELATED"/>
    <property type="match status" value="1"/>
</dbReference>
<evidence type="ECO:0000313" key="3">
    <source>
        <dbReference type="Proteomes" id="UP000606922"/>
    </source>
</evidence>
<dbReference type="Proteomes" id="UP000606922">
    <property type="component" value="Unassembled WGS sequence"/>
</dbReference>
<dbReference type="PROSITE" id="PS51257">
    <property type="entry name" value="PROKAR_LIPOPROTEIN"/>
    <property type="match status" value="1"/>
</dbReference>
<proteinExistence type="predicted"/>
<dbReference type="EMBL" id="BMGB01000001">
    <property type="protein sequence ID" value="GGA90543.1"/>
    <property type="molecule type" value="Genomic_DNA"/>
</dbReference>
<evidence type="ECO:0000313" key="2">
    <source>
        <dbReference type="EMBL" id="GGA90543.1"/>
    </source>
</evidence>
<keyword evidence="3" id="KW-1185">Reference proteome</keyword>
<organism evidence="2 3">
    <name type="scientific">Conyzicola nivalis</name>
    <dbReference type="NCBI Taxonomy" id="1477021"/>
    <lineage>
        <taxon>Bacteria</taxon>
        <taxon>Bacillati</taxon>
        <taxon>Actinomycetota</taxon>
        <taxon>Actinomycetes</taxon>
        <taxon>Micrococcales</taxon>
        <taxon>Microbacteriaceae</taxon>
        <taxon>Conyzicola</taxon>
    </lineage>
</organism>
<dbReference type="Pfam" id="PF01547">
    <property type="entry name" value="SBP_bac_1"/>
    <property type="match status" value="1"/>
</dbReference>
<dbReference type="AlphaFoldDB" id="A0A916SBZ6"/>
<sequence>MKNPTLRAAAAVAILGLGVSLAACSGGSSNSASDSVRAEAEYSGPQVDITFWNGWTGGAAPVLVPQLVAEFNETHPDIKVKSNAMEWADITQKMPLAIKAGKGPDVAVAHGDDVATYAAQGLLLKTDDVVEALGYDEDDFPEGLMDAGQFDDSQYGVPWSVTPLGLYINKDVLVKAGLDPETAPTDQKSYLAALEALKAAGVQGEWADGYVFTGTFEFESLLWQFGGELFNEDVTEATFNSEAGVKALTWMTDLIEKGYSPANVAQDGNINALIGGETAFNWNGVWQTTNEALQSVDWTAIPVPQIGTEKAVWSSSTHWMFPANKNQDPDKSAAAATFVKWMNDNSAEWASTGELPAQNTVREDPALLTDYPALAPFLEQLEYARYETVSPGITNAMAEVTTGVNEAMLGKKSPKEALDDAAEKATQLLKQNKAQYGG</sequence>
<dbReference type="RefSeq" id="WP_188508811.1">
    <property type="nucleotide sequence ID" value="NZ_BMGB01000001.1"/>
</dbReference>
<dbReference type="InterPro" id="IPR006059">
    <property type="entry name" value="SBP"/>
</dbReference>
<reference evidence="2" key="1">
    <citation type="journal article" date="2014" name="Int. J. Syst. Evol. Microbiol.">
        <title>Complete genome sequence of Corynebacterium casei LMG S-19264T (=DSM 44701T), isolated from a smear-ripened cheese.</title>
        <authorList>
            <consortium name="US DOE Joint Genome Institute (JGI-PGF)"/>
            <person name="Walter F."/>
            <person name="Albersmeier A."/>
            <person name="Kalinowski J."/>
            <person name="Ruckert C."/>
        </authorList>
    </citation>
    <scope>NUCLEOTIDE SEQUENCE</scope>
    <source>
        <strain evidence="2">CGMCC 1.12813</strain>
    </source>
</reference>
<dbReference type="InterPro" id="IPR050490">
    <property type="entry name" value="Bact_solute-bd_prot1"/>
</dbReference>
<protein>
    <submittedName>
        <fullName evidence="2">ABC transporter substrate-binding protein</fullName>
    </submittedName>
</protein>
<evidence type="ECO:0000256" key="1">
    <source>
        <dbReference type="SAM" id="SignalP"/>
    </source>
</evidence>
<feature type="chain" id="PRO_5038537183" evidence="1">
    <location>
        <begin position="23"/>
        <end position="438"/>
    </location>
</feature>
<feature type="signal peptide" evidence="1">
    <location>
        <begin position="1"/>
        <end position="22"/>
    </location>
</feature>
<name>A0A916SBZ6_9MICO</name>
<accession>A0A916SBZ6</accession>
<reference evidence="2" key="2">
    <citation type="submission" date="2020-09" db="EMBL/GenBank/DDBJ databases">
        <authorList>
            <person name="Sun Q."/>
            <person name="Zhou Y."/>
        </authorList>
    </citation>
    <scope>NUCLEOTIDE SEQUENCE</scope>
    <source>
        <strain evidence="2">CGMCC 1.12813</strain>
    </source>
</reference>
<dbReference type="SUPFAM" id="SSF53850">
    <property type="entry name" value="Periplasmic binding protein-like II"/>
    <property type="match status" value="1"/>
</dbReference>
<gene>
    <name evidence="2" type="ORF">GCM10010979_01540</name>
</gene>
<comment type="caution">
    <text evidence="2">The sequence shown here is derived from an EMBL/GenBank/DDBJ whole genome shotgun (WGS) entry which is preliminary data.</text>
</comment>